<keyword evidence="11" id="KW-0963">Cytoplasm</keyword>
<name>A0ABQ6XP04_STRFR</name>
<comment type="caution">
    <text evidence="13">The sequence shown here is derived from an EMBL/GenBank/DDBJ whole genome shotgun (WGS) entry which is preliminary data.</text>
</comment>
<dbReference type="EMBL" id="ASYR01000041">
    <property type="protein sequence ID" value="KAF0647130.1"/>
    <property type="molecule type" value="Genomic_DNA"/>
</dbReference>
<organism evidence="13 14">
    <name type="scientific">Streptomyces fradiae ATCC 10745 = DSM 40063</name>
    <dbReference type="NCBI Taxonomy" id="1319510"/>
    <lineage>
        <taxon>Bacteria</taxon>
        <taxon>Bacillati</taxon>
        <taxon>Actinomycetota</taxon>
        <taxon>Actinomycetes</taxon>
        <taxon>Kitasatosporales</taxon>
        <taxon>Streptomycetaceae</taxon>
        <taxon>Streptomyces</taxon>
    </lineage>
</organism>
<feature type="domain" description="4Fe-4S Wbl-type" evidence="12">
    <location>
        <begin position="35"/>
        <end position="97"/>
    </location>
</feature>
<evidence type="ECO:0000313" key="13">
    <source>
        <dbReference type="EMBL" id="KAF0647130.1"/>
    </source>
</evidence>
<dbReference type="InterPro" id="IPR003482">
    <property type="entry name" value="Whib"/>
</dbReference>
<dbReference type="Pfam" id="PF02467">
    <property type="entry name" value="Whib"/>
    <property type="match status" value="1"/>
</dbReference>
<keyword evidence="5 11" id="KW-0408">Iron</keyword>
<feature type="binding site" evidence="11">
    <location>
        <position position="67"/>
    </location>
    <ligand>
        <name>[4Fe-4S] cluster</name>
        <dbReference type="ChEBI" id="CHEBI:49883"/>
    </ligand>
</feature>
<evidence type="ECO:0000256" key="7">
    <source>
        <dbReference type="ARBA" id="ARBA00023015"/>
    </source>
</evidence>
<dbReference type="HAMAP" id="MF_01479">
    <property type="entry name" value="WhiB"/>
    <property type="match status" value="1"/>
</dbReference>
<evidence type="ECO:0000256" key="6">
    <source>
        <dbReference type="ARBA" id="ARBA00023014"/>
    </source>
</evidence>
<dbReference type="InterPro" id="IPR034768">
    <property type="entry name" value="4FE4S_WBL"/>
</dbReference>
<dbReference type="PANTHER" id="PTHR38839:SF6">
    <property type="entry name" value="TRANSCRIPTIONAL REGULATOR WHIB1"/>
    <property type="match status" value="1"/>
</dbReference>
<dbReference type="PROSITE" id="PS51674">
    <property type="entry name" value="4FE4S_WBL"/>
    <property type="match status" value="1"/>
</dbReference>
<feature type="binding site" evidence="11">
    <location>
        <position position="64"/>
    </location>
    <ligand>
        <name>[4Fe-4S] cluster</name>
        <dbReference type="ChEBI" id="CHEBI:49883"/>
    </ligand>
</feature>
<protein>
    <recommendedName>
        <fullName evidence="11">Transcriptional regulator WhiB</fullName>
    </recommendedName>
</protein>
<evidence type="ECO:0000256" key="5">
    <source>
        <dbReference type="ARBA" id="ARBA00023004"/>
    </source>
</evidence>
<feature type="binding site" evidence="11">
    <location>
        <position position="73"/>
    </location>
    <ligand>
        <name>[4Fe-4S] cluster</name>
        <dbReference type="ChEBI" id="CHEBI:49883"/>
    </ligand>
</feature>
<dbReference type="PANTHER" id="PTHR38839">
    <property type="entry name" value="TRANSCRIPTIONAL REGULATOR WHID-RELATED"/>
    <property type="match status" value="1"/>
</dbReference>
<dbReference type="Proteomes" id="UP000731519">
    <property type="component" value="Unassembled WGS sequence"/>
</dbReference>
<keyword evidence="6 11" id="KW-0411">Iron-sulfur</keyword>
<keyword evidence="4 11" id="KW-0479">Metal-binding</keyword>
<keyword evidence="9 11" id="KW-1015">Disulfide bond</keyword>
<evidence type="ECO:0000256" key="11">
    <source>
        <dbReference type="HAMAP-Rule" id="MF_01479"/>
    </source>
</evidence>
<evidence type="ECO:0000259" key="12">
    <source>
        <dbReference type="PROSITE" id="PS51674"/>
    </source>
</evidence>
<comment type="function">
    <text evidence="11">Acts as a transcriptional regulator. Probably redox-responsive. The apo- but not holo-form probably binds DNA.</text>
</comment>
<evidence type="ECO:0000256" key="1">
    <source>
        <dbReference type="ARBA" id="ARBA00004496"/>
    </source>
</evidence>
<evidence type="ECO:0000256" key="10">
    <source>
        <dbReference type="ARBA" id="ARBA00023163"/>
    </source>
</evidence>
<proteinExistence type="inferred from homology"/>
<keyword evidence="7 11" id="KW-0805">Transcription regulation</keyword>
<comment type="PTM">
    <text evidence="11">Upon Fe-S cluster removal intramolecular disulfide bonds are formed.</text>
</comment>
<comment type="PTM">
    <text evidence="11">The Fe-S cluster can be nitrosylated by nitric oxide (NO).</text>
</comment>
<reference evidence="13 14" key="1">
    <citation type="submission" date="2013-05" db="EMBL/GenBank/DDBJ databases">
        <title>Genome Sequence of Streptomyces fradiae.</title>
        <authorList>
            <person name="Kirby R."/>
        </authorList>
    </citation>
    <scope>NUCLEOTIDE SEQUENCE [LARGE SCALE GENOMIC DNA]</scope>
    <source>
        <strain evidence="13 14">ATCC 10745</strain>
    </source>
</reference>
<comment type="cofactor">
    <cofactor evidence="11">
        <name>[4Fe-4S] cluster</name>
        <dbReference type="ChEBI" id="CHEBI:49883"/>
    </cofactor>
    <text evidence="11">Binds 1 [4Fe-4S] cluster per subunit. Following nitrosylation of the [4Fe-4S] cluster binds 1 [4Fe-8(NO)] cluster per subunit.</text>
</comment>
<feature type="binding site" evidence="11">
    <location>
        <position position="36"/>
    </location>
    <ligand>
        <name>[4Fe-4S] cluster</name>
        <dbReference type="ChEBI" id="CHEBI:49883"/>
    </ligand>
</feature>
<evidence type="ECO:0000256" key="2">
    <source>
        <dbReference type="ARBA" id="ARBA00006597"/>
    </source>
</evidence>
<comment type="similarity">
    <text evidence="2 11">Belongs to the WhiB family.</text>
</comment>
<evidence type="ECO:0000313" key="14">
    <source>
        <dbReference type="Proteomes" id="UP000731519"/>
    </source>
</evidence>
<evidence type="ECO:0000256" key="8">
    <source>
        <dbReference type="ARBA" id="ARBA00023125"/>
    </source>
</evidence>
<comment type="subcellular location">
    <subcellularLocation>
        <location evidence="1 11">Cytoplasm</location>
    </subcellularLocation>
</comment>
<evidence type="ECO:0000256" key="9">
    <source>
        <dbReference type="ARBA" id="ARBA00023157"/>
    </source>
</evidence>
<keyword evidence="3 11" id="KW-0004">4Fe-4S</keyword>
<keyword evidence="10 11" id="KW-0804">Transcription</keyword>
<keyword evidence="14" id="KW-1185">Reference proteome</keyword>
<evidence type="ECO:0000256" key="4">
    <source>
        <dbReference type="ARBA" id="ARBA00022723"/>
    </source>
</evidence>
<accession>A0ABQ6XP04</accession>
<sequence>MRVARGGGGVSMHWATHWSYAPSTDRAPDWREQGACRDEDPDLFFPIGKSAPALAQAAEAKAICARCPVLETCRDWALDTRLEEGVAGGMTSHERLLHRRRQRRTAS</sequence>
<keyword evidence="8 11" id="KW-0238">DNA-binding</keyword>
<evidence type="ECO:0000256" key="3">
    <source>
        <dbReference type="ARBA" id="ARBA00022485"/>
    </source>
</evidence>
<gene>
    <name evidence="11" type="primary">whiB</name>
    <name evidence="13" type="ORF">K701_25415</name>
</gene>